<dbReference type="Proteomes" id="UP000183954">
    <property type="component" value="Unassembled WGS sequence"/>
</dbReference>
<protein>
    <submittedName>
        <fullName evidence="2">Uncharacterized protein</fullName>
    </submittedName>
</protein>
<evidence type="ECO:0000313" key="3">
    <source>
        <dbReference type="Proteomes" id="UP000183954"/>
    </source>
</evidence>
<proteinExistence type="predicted"/>
<gene>
    <name evidence="2" type="ORF">SAMN02746098_00953</name>
</gene>
<keyword evidence="1" id="KW-1133">Transmembrane helix</keyword>
<dbReference type="EMBL" id="FQXJ01000004">
    <property type="protein sequence ID" value="SHH62245.1"/>
    <property type="molecule type" value="Genomic_DNA"/>
</dbReference>
<feature type="transmembrane region" description="Helical" evidence="1">
    <location>
        <begin position="36"/>
        <end position="58"/>
    </location>
</feature>
<sequence>MSRVLSQLLLFLIGIAIVFMFKFKRPKFYRPLSWKLSVLATGLYLGVLIMLVPILYMLPAKDFIKTAEDKDQPIASSLNLMNNLYNQHFPTEGDLDKLKGIYKNSDQTFKLDSSKLSFNLQPGTENYHVLIERKDLDDGEIDVSTYVTAQYVGEVNFTKRILPPTISVENGMLSLRAPDRQTFEFKQLNVDFTMAQFNNQNSSIHEMSSHFANHIIFIRVPQSLEINRGVLGDRIQII</sequence>
<keyword evidence="1" id="KW-0472">Membrane</keyword>
<accession>A0A1M5UGS6</accession>
<evidence type="ECO:0000256" key="1">
    <source>
        <dbReference type="SAM" id="Phobius"/>
    </source>
</evidence>
<dbReference type="RefSeq" id="WP_073028286.1">
    <property type="nucleotide sequence ID" value="NZ_FQXJ01000004.1"/>
</dbReference>
<evidence type="ECO:0000313" key="2">
    <source>
        <dbReference type="EMBL" id="SHH62245.1"/>
    </source>
</evidence>
<keyword evidence="3" id="KW-1185">Reference proteome</keyword>
<dbReference type="STRING" id="1121420.SAMN02746098_00953"/>
<dbReference type="OrthoDB" id="1796004at2"/>
<reference evidence="3" key="1">
    <citation type="submission" date="2016-11" db="EMBL/GenBank/DDBJ databases">
        <authorList>
            <person name="Varghese N."/>
            <person name="Submissions S."/>
        </authorList>
    </citation>
    <scope>NUCLEOTIDE SEQUENCE [LARGE SCALE GENOMIC DNA]</scope>
    <source>
        <strain evidence="3">DSM 15449</strain>
    </source>
</reference>
<name>A0A1M5UGS6_9FIRM</name>
<dbReference type="AlphaFoldDB" id="A0A1M5UGS6"/>
<organism evidence="2 3">
    <name type="scientific">Desulfosporosinus lacus DSM 15449</name>
    <dbReference type="NCBI Taxonomy" id="1121420"/>
    <lineage>
        <taxon>Bacteria</taxon>
        <taxon>Bacillati</taxon>
        <taxon>Bacillota</taxon>
        <taxon>Clostridia</taxon>
        <taxon>Eubacteriales</taxon>
        <taxon>Desulfitobacteriaceae</taxon>
        <taxon>Desulfosporosinus</taxon>
    </lineage>
</organism>
<keyword evidence="1" id="KW-0812">Transmembrane</keyword>